<dbReference type="InterPro" id="IPR038324">
    <property type="entry name" value="Rpb4/RPC9_sf"/>
</dbReference>
<dbReference type="Gramene" id="Jr04_12290_p1">
    <property type="protein sequence ID" value="cds.Jr04_12290_p1"/>
    <property type="gene ID" value="Jr04_12290"/>
</dbReference>
<dbReference type="KEGG" id="jre:109003632"/>
<dbReference type="RefSeq" id="XP_018837408.1">
    <property type="nucleotide sequence ID" value="XM_018981863.2"/>
</dbReference>
<evidence type="ECO:0000256" key="1">
    <source>
        <dbReference type="ARBA" id="ARBA00004123"/>
    </source>
</evidence>
<feature type="region of interest" description="Disordered" evidence="4">
    <location>
        <begin position="1"/>
        <end position="91"/>
    </location>
</feature>
<comment type="subcellular location">
    <subcellularLocation>
        <location evidence="1">Nucleus</location>
    </subcellularLocation>
</comment>
<feature type="domain" description="RNA polymerase Rpb4/RPC9 core" evidence="5">
    <location>
        <begin position="98"/>
        <end position="219"/>
    </location>
</feature>
<dbReference type="GO" id="GO:0005634">
    <property type="term" value="C:nucleus"/>
    <property type="evidence" value="ECO:0007669"/>
    <property type="project" value="UniProtKB-SubCell"/>
</dbReference>
<keyword evidence="2" id="KW-0539">Nucleus</keyword>
<dbReference type="SUPFAM" id="SSF47819">
    <property type="entry name" value="HRDC-like"/>
    <property type="match status" value="1"/>
</dbReference>
<evidence type="ECO:0000256" key="2">
    <source>
        <dbReference type="ARBA" id="ARBA00023242"/>
    </source>
</evidence>
<feature type="compositionally biased region" description="Gly residues" evidence="4">
    <location>
        <begin position="234"/>
        <end position="243"/>
    </location>
</feature>
<dbReference type="AlphaFoldDB" id="A0A2I4G0I7"/>
<dbReference type="InterPro" id="IPR010997">
    <property type="entry name" value="HRDC-like_sf"/>
</dbReference>
<protein>
    <submittedName>
        <fullName evidence="7 8">DNA-directed RNA polymerases IV and V subunit 4-like isoform X1</fullName>
    </submittedName>
</protein>
<dbReference type="GeneID" id="109003632"/>
<sequence>MEKGGKGFSLPTKTARKSSLKSTTAKQASLKGKDDSSAKSKRAMKVQFDIEGSLGGKFETLPPKGDSSKWGKGDKTAKGGKGSVSKPPPPLELKIEQELPENVKCMMDCEAADILQGIQDQMTILSKDPEFKLPPSFDRGLLYAKRVDHYTSPPSVRQVLQTLKKYGVSDGEMCVIANACPELVDEVFALVPSLKNKRSKLSEPLKDVLGELAKLKKSTSLESQMKSADAGNPGNVGGLGVVD</sequence>
<dbReference type="GO" id="GO:0006352">
    <property type="term" value="P:DNA-templated transcription initiation"/>
    <property type="evidence" value="ECO:0007669"/>
    <property type="project" value="InterPro"/>
</dbReference>
<dbReference type="Gramene" id="Jr04_12300_p1">
    <property type="protein sequence ID" value="cds.Jr04_12300_p1"/>
    <property type="gene ID" value="Jr04_12300"/>
</dbReference>
<dbReference type="GO" id="GO:0030880">
    <property type="term" value="C:RNA polymerase complex"/>
    <property type="evidence" value="ECO:0007669"/>
    <property type="project" value="InterPro"/>
</dbReference>
<evidence type="ECO:0000313" key="7">
    <source>
        <dbReference type="RefSeq" id="XP_018837407.1"/>
    </source>
</evidence>
<evidence type="ECO:0000313" key="6">
    <source>
        <dbReference type="Proteomes" id="UP000235220"/>
    </source>
</evidence>
<gene>
    <name evidence="7 8" type="primary">LOC109003632</name>
</gene>
<dbReference type="Gene3D" id="1.20.1250.40">
    <property type="match status" value="1"/>
</dbReference>
<name>A0A2I4G0I7_JUGRE</name>
<evidence type="ECO:0000259" key="5">
    <source>
        <dbReference type="SMART" id="SM00657"/>
    </source>
</evidence>
<dbReference type="STRING" id="51240.A0A2I4G0I7"/>
<evidence type="ECO:0000313" key="8">
    <source>
        <dbReference type="RefSeq" id="XP_018837408.1"/>
    </source>
</evidence>
<organism evidence="6 7">
    <name type="scientific">Juglans regia</name>
    <name type="common">English walnut</name>
    <dbReference type="NCBI Taxonomy" id="51240"/>
    <lineage>
        <taxon>Eukaryota</taxon>
        <taxon>Viridiplantae</taxon>
        <taxon>Streptophyta</taxon>
        <taxon>Embryophyta</taxon>
        <taxon>Tracheophyta</taxon>
        <taxon>Spermatophyta</taxon>
        <taxon>Magnoliopsida</taxon>
        <taxon>eudicotyledons</taxon>
        <taxon>Gunneridae</taxon>
        <taxon>Pentapetalae</taxon>
        <taxon>rosids</taxon>
        <taxon>fabids</taxon>
        <taxon>Fagales</taxon>
        <taxon>Juglandaceae</taxon>
        <taxon>Juglans</taxon>
    </lineage>
</organism>
<keyword evidence="6" id="KW-1185">Reference proteome</keyword>
<dbReference type="Proteomes" id="UP000235220">
    <property type="component" value="Chromosome 4"/>
</dbReference>
<dbReference type="InterPro" id="IPR006590">
    <property type="entry name" value="RNA_pol_Rpb4/RPC9_core"/>
</dbReference>
<proteinExistence type="inferred from homology"/>
<dbReference type="RefSeq" id="XP_018837407.1">
    <property type="nucleotide sequence ID" value="XM_018981862.2"/>
</dbReference>
<evidence type="ECO:0000256" key="4">
    <source>
        <dbReference type="SAM" id="MobiDB-lite"/>
    </source>
</evidence>
<dbReference type="GO" id="GO:0000166">
    <property type="term" value="F:nucleotide binding"/>
    <property type="evidence" value="ECO:0007669"/>
    <property type="project" value="InterPro"/>
</dbReference>
<accession>A0A2I4G0I7</accession>
<feature type="compositionally biased region" description="Basic and acidic residues" evidence="4">
    <location>
        <begin position="66"/>
        <end position="77"/>
    </location>
</feature>
<dbReference type="SMART" id="SM00657">
    <property type="entry name" value="RPOL4c"/>
    <property type="match status" value="1"/>
</dbReference>
<dbReference type="InterPro" id="IPR005574">
    <property type="entry name" value="Rpb4/RPC9"/>
</dbReference>
<dbReference type="OrthoDB" id="2186918at2759"/>
<dbReference type="InterPro" id="IPR045222">
    <property type="entry name" value="Rpb4-like"/>
</dbReference>
<dbReference type="PANTHER" id="PTHR21297">
    <property type="entry name" value="DNA-DIRECTED RNA POLYMERASE II"/>
    <property type="match status" value="1"/>
</dbReference>
<reference evidence="7 8" key="1">
    <citation type="submission" date="2025-04" db="UniProtKB">
        <authorList>
            <consortium name="RefSeq"/>
        </authorList>
    </citation>
    <scope>IDENTIFICATION</scope>
    <source>
        <tissue evidence="7 8">Leaves</tissue>
    </source>
</reference>
<dbReference type="Pfam" id="PF03874">
    <property type="entry name" value="RNA_pol_Rpb4"/>
    <property type="match status" value="1"/>
</dbReference>
<evidence type="ECO:0000256" key="3">
    <source>
        <dbReference type="ARBA" id="ARBA00025724"/>
    </source>
</evidence>
<comment type="similarity">
    <text evidence="3">Belongs to the eukaryotic RPB4 RNA polymerase subunit family.</text>
</comment>
<dbReference type="GO" id="GO:0030422">
    <property type="term" value="P:siRNA processing"/>
    <property type="evidence" value="ECO:0000318"/>
    <property type="project" value="GO_Central"/>
</dbReference>
<feature type="region of interest" description="Disordered" evidence="4">
    <location>
        <begin position="221"/>
        <end position="243"/>
    </location>
</feature>